<dbReference type="InterPro" id="IPR036291">
    <property type="entry name" value="NAD(P)-bd_dom_sf"/>
</dbReference>
<reference evidence="2 3" key="1">
    <citation type="submission" date="2017-06" db="EMBL/GenBank/DDBJ databases">
        <title>Genome sequencing of cyanobaciteial culture collection at National Institute for Environmental Studies (NIES).</title>
        <authorList>
            <person name="Hirose Y."/>
            <person name="Shimura Y."/>
            <person name="Fujisawa T."/>
            <person name="Nakamura Y."/>
            <person name="Kawachi M."/>
        </authorList>
    </citation>
    <scope>NUCLEOTIDE SEQUENCE [LARGE SCALE GENOMIC DNA]</scope>
    <source>
        <strain evidence="2 3">NIES-267</strain>
    </source>
</reference>
<feature type="domain" description="NAD-dependent epimerase/dehydratase" evidence="1">
    <location>
        <begin position="3"/>
        <end position="236"/>
    </location>
</feature>
<dbReference type="PANTHER" id="PTHR43245">
    <property type="entry name" value="BIFUNCTIONAL POLYMYXIN RESISTANCE PROTEIN ARNA"/>
    <property type="match status" value="1"/>
</dbReference>
<accession>A0A1Z4LKT2</accession>
<protein>
    <submittedName>
        <fullName evidence="2">Putative epimerase/dehydratase</fullName>
    </submittedName>
</protein>
<name>A0A1Z4LKT2_9CYAN</name>
<keyword evidence="3" id="KW-1185">Reference proteome</keyword>
<dbReference type="Pfam" id="PF01370">
    <property type="entry name" value="Epimerase"/>
    <property type="match status" value="1"/>
</dbReference>
<dbReference type="Proteomes" id="UP000218418">
    <property type="component" value="Chromosome"/>
</dbReference>
<proteinExistence type="predicted"/>
<sequence length="342" mass="38147">MKILVTGTEGYLGCLLAPLLIEKGHEVVGVDTGYYKVGWLYNGTETTAKTLNKDIRHISLEDLQGVEAIVHMAELSNDPTGQLSPTITYDINHVGSVRLAKLAKQAGVRRFVYMSSCSVYGVATEGDVTEKSPVNPQTAYAECKTMVERDVQPLASDDFSPTFMRNATAFGASPRMRFDIVLNNLAGLAWTTKEIKMTSDGTPWRPLVHALDISKAIICALEAPRDIVHNQIFNVGDTANNYRVKEIAEFVADAFPGCKLSFGDNASDNRSYRVSFEKINTVLPGFKCDWDARSGAKQLAEVFNQIDMTEEIFFSRGFTRLKQLEYLIRTQQIDKDFFWAKK</sequence>
<dbReference type="PANTHER" id="PTHR43245:SF23">
    <property type="entry name" value="NAD(P)-BINDING DOMAIN-CONTAINING PROTEIN"/>
    <property type="match status" value="1"/>
</dbReference>
<evidence type="ECO:0000313" key="2">
    <source>
        <dbReference type="EMBL" id="BAY81825.1"/>
    </source>
</evidence>
<dbReference type="InterPro" id="IPR001509">
    <property type="entry name" value="Epimerase_deHydtase"/>
</dbReference>
<dbReference type="AlphaFoldDB" id="A0A1Z4LKT2"/>
<organism evidence="2 3">
    <name type="scientific">Calothrix parasitica NIES-267</name>
    <dbReference type="NCBI Taxonomy" id="1973488"/>
    <lineage>
        <taxon>Bacteria</taxon>
        <taxon>Bacillati</taxon>
        <taxon>Cyanobacteriota</taxon>
        <taxon>Cyanophyceae</taxon>
        <taxon>Nostocales</taxon>
        <taxon>Calotrichaceae</taxon>
        <taxon>Calothrix</taxon>
    </lineage>
</organism>
<dbReference type="InterPro" id="IPR050177">
    <property type="entry name" value="Lipid_A_modif_metabolic_enz"/>
</dbReference>
<dbReference type="CDD" id="cd08946">
    <property type="entry name" value="SDR_e"/>
    <property type="match status" value="1"/>
</dbReference>
<evidence type="ECO:0000259" key="1">
    <source>
        <dbReference type="Pfam" id="PF01370"/>
    </source>
</evidence>
<dbReference type="OrthoDB" id="9811743at2"/>
<dbReference type="SUPFAM" id="SSF51735">
    <property type="entry name" value="NAD(P)-binding Rossmann-fold domains"/>
    <property type="match status" value="1"/>
</dbReference>
<gene>
    <name evidence="2" type="ORF">NIES267_13020</name>
</gene>
<evidence type="ECO:0000313" key="3">
    <source>
        <dbReference type="Proteomes" id="UP000218418"/>
    </source>
</evidence>
<dbReference type="Gene3D" id="3.40.50.720">
    <property type="entry name" value="NAD(P)-binding Rossmann-like Domain"/>
    <property type="match status" value="1"/>
</dbReference>
<dbReference type="EMBL" id="AP018227">
    <property type="protein sequence ID" value="BAY81825.1"/>
    <property type="molecule type" value="Genomic_DNA"/>
</dbReference>